<protein>
    <submittedName>
        <fullName evidence="1">Uncharacterized protein</fullName>
    </submittedName>
</protein>
<dbReference type="Proteomes" id="UP000580250">
    <property type="component" value="Unassembled WGS sequence"/>
</dbReference>
<dbReference type="OrthoDB" id="6346507at2759"/>
<organism evidence="1 2">
    <name type="scientific">Meloidogyne enterolobii</name>
    <name type="common">Root-knot nematode worm</name>
    <name type="synonym">Meloidogyne mayaguensis</name>
    <dbReference type="NCBI Taxonomy" id="390850"/>
    <lineage>
        <taxon>Eukaryota</taxon>
        <taxon>Metazoa</taxon>
        <taxon>Ecdysozoa</taxon>
        <taxon>Nematoda</taxon>
        <taxon>Chromadorea</taxon>
        <taxon>Rhabditida</taxon>
        <taxon>Tylenchina</taxon>
        <taxon>Tylenchomorpha</taxon>
        <taxon>Tylenchoidea</taxon>
        <taxon>Meloidogynidae</taxon>
        <taxon>Meloidogyninae</taxon>
        <taxon>Meloidogyne</taxon>
    </lineage>
</organism>
<accession>A0A6V7VQ57</accession>
<dbReference type="AlphaFoldDB" id="A0A6V7VQ57"/>
<evidence type="ECO:0000313" key="1">
    <source>
        <dbReference type="EMBL" id="CAD2176291.1"/>
    </source>
</evidence>
<proteinExistence type="predicted"/>
<dbReference type="EMBL" id="CAJEWN010000272">
    <property type="protein sequence ID" value="CAD2176291.1"/>
    <property type="molecule type" value="Genomic_DNA"/>
</dbReference>
<comment type="caution">
    <text evidence="1">The sequence shown here is derived from an EMBL/GenBank/DDBJ whole genome shotgun (WGS) entry which is preliminary data.</text>
</comment>
<gene>
    <name evidence="1" type="ORF">MENT_LOCUS28086</name>
</gene>
<evidence type="ECO:0000313" key="2">
    <source>
        <dbReference type="Proteomes" id="UP000580250"/>
    </source>
</evidence>
<sequence>MEELKKFKPIDLYRKLRLSDNDFDAWLEKLGLLHGKRTCYKCGGRTTISVKKDERF</sequence>
<name>A0A6V7VQ57_MELEN</name>
<reference evidence="1 2" key="1">
    <citation type="submission" date="2020-08" db="EMBL/GenBank/DDBJ databases">
        <authorList>
            <person name="Koutsovoulos G."/>
            <person name="Danchin GJ E."/>
        </authorList>
    </citation>
    <scope>NUCLEOTIDE SEQUENCE [LARGE SCALE GENOMIC DNA]</scope>
</reference>